<evidence type="ECO:0000313" key="8">
    <source>
        <dbReference type="EMBL" id="TDR43330.1"/>
    </source>
</evidence>
<keyword evidence="2" id="KW-0805">Transcription regulation</keyword>
<evidence type="ECO:0000313" key="7">
    <source>
        <dbReference type="EMBL" id="STX10582.1"/>
    </source>
</evidence>
<dbReference type="InterPro" id="IPR051054">
    <property type="entry name" value="SorC_transcr_regulators"/>
</dbReference>
<keyword evidence="4" id="KW-0804">Transcription</keyword>
<dbReference type="SUPFAM" id="SSF46785">
    <property type="entry name" value="Winged helix' DNA-binding domain"/>
    <property type="match status" value="1"/>
</dbReference>
<name>A0A8B4QD13_9BACL</name>
<dbReference type="Gene3D" id="3.40.50.1360">
    <property type="match status" value="1"/>
</dbReference>
<dbReference type="SUPFAM" id="SSF100950">
    <property type="entry name" value="NagB/RpiA/CoA transferase-like"/>
    <property type="match status" value="1"/>
</dbReference>
<dbReference type="PANTHER" id="PTHR34294:SF5">
    <property type="entry name" value="CENTRAL GLYCOLYTIC GENES REGULATOR"/>
    <property type="match status" value="1"/>
</dbReference>
<reference evidence="7 9" key="1">
    <citation type="submission" date="2018-06" db="EMBL/GenBank/DDBJ databases">
        <authorList>
            <consortium name="Pathogen Informatics"/>
            <person name="Doyle S."/>
        </authorList>
    </citation>
    <scope>NUCLEOTIDE SEQUENCE [LARGE SCALE GENOMIC DNA]</scope>
    <source>
        <strain evidence="7 9">NCTC10597</strain>
    </source>
</reference>
<dbReference type="InterPro" id="IPR036388">
    <property type="entry name" value="WH-like_DNA-bd_sf"/>
</dbReference>
<dbReference type="GO" id="GO:0003677">
    <property type="term" value="F:DNA binding"/>
    <property type="evidence" value="ECO:0007669"/>
    <property type="project" value="UniProtKB-KW"/>
</dbReference>
<dbReference type="GO" id="GO:0030246">
    <property type="term" value="F:carbohydrate binding"/>
    <property type="evidence" value="ECO:0007669"/>
    <property type="project" value="InterPro"/>
</dbReference>
<dbReference type="InterPro" id="IPR007324">
    <property type="entry name" value="Sugar-bd_dom_put"/>
</dbReference>
<dbReference type="OrthoDB" id="9793820at2"/>
<dbReference type="InterPro" id="IPR036390">
    <property type="entry name" value="WH_DNA-bd_sf"/>
</dbReference>
<keyword evidence="10" id="KW-1185">Reference proteome</keyword>
<feature type="domain" description="Sugar-binding" evidence="5">
    <location>
        <begin position="92"/>
        <end position="337"/>
    </location>
</feature>
<dbReference type="InterPro" id="IPR037171">
    <property type="entry name" value="NagB/RpiA_transferase-like"/>
</dbReference>
<dbReference type="Pfam" id="PF04198">
    <property type="entry name" value="Sugar-bind"/>
    <property type="match status" value="1"/>
</dbReference>
<dbReference type="Proteomes" id="UP000294641">
    <property type="component" value="Unassembled WGS sequence"/>
</dbReference>
<reference evidence="8 10" key="2">
    <citation type="submission" date="2019-03" db="EMBL/GenBank/DDBJ databases">
        <title>Genomic Encyclopedia of Type Strains, Phase IV (KMG-IV): sequencing the most valuable type-strain genomes for metagenomic binning, comparative biology and taxonomic classification.</title>
        <authorList>
            <person name="Goeker M."/>
        </authorList>
    </citation>
    <scope>NUCLEOTIDE SEQUENCE [LARGE SCALE GENOMIC DNA]</scope>
    <source>
        <strain evidence="8 10">DSM 20580</strain>
    </source>
</reference>
<dbReference type="EMBL" id="SNZG01000002">
    <property type="protein sequence ID" value="TDR43330.1"/>
    <property type="molecule type" value="Genomic_DNA"/>
</dbReference>
<feature type="domain" description="CggR N-terminal DNA binding" evidence="6">
    <location>
        <begin position="19"/>
        <end position="87"/>
    </location>
</feature>
<dbReference type="InterPro" id="IPR048715">
    <property type="entry name" value="CggR_N"/>
</dbReference>
<comment type="similarity">
    <text evidence="1">Belongs to the SorC transcriptional regulatory family.</text>
</comment>
<dbReference type="AlphaFoldDB" id="A0A8B4QD13"/>
<keyword evidence="3" id="KW-0238">DNA-binding</keyword>
<dbReference type="Proteomes" id="UP000254330">
    <property type="component" value="Unassembled WGS sequence"/>
</dbReference>
<accession>A0A8B4QD13</accession>
<comment type="caution">
    <text evidence="7">The sequence shown here is derived from an EMBL/GenBank/DDBJ whole genome shotgun (WGS) entry which is preliminary data.</text>
</comment>
<dbReference type="PANTHER" id="PTHR34294">
    <property type="entry name" value="TRANSCRIPTIONAL REGULATOR-RELATED"/>
    <property type="match status" value="1"/>
</dbReference>
<dbReference type="RefSeq" id="WP_109348402.1">
    <property type="nucleotide sequence ID" value="NZ_BJUE01000065.1"/>
</dbReference>
<evidence type="ECO:0000256" key="3">
    <source>
        <dbReference type="ARBA" id="ARBA00023125"/>
    </source>
</evidence>
<evidence type="ECO:0000256" key="4">
    <source>
        <dbReference type="ARBA" id="ARBA00023163"/>
    </source>
</evidence>
<evidence type="ECO:0000256" key="1">
    <source>
        <dbReference type="ARBA" id="ARBA00010466"/>
    </source>
</evidence>
<dbReference type="Pfam" id="PF21715">
    <property type="entry name" value="CggR_N"/>
    <property type="match status" value="1"/>
</dbReference>
<sequence length="343" mass="37570">MLSLTEAQLKMLPEMAESLQIRYRILQMVQMLGPIGRRSLADSLSLPEREVRKETDLLREQSLMDVSRSGMSITDLGIQVLDRLKPLVYEWSGISDLEIQLQKLLGIQKVIIVDGNLDLEPSVKALMGAEAAIELEDFAHQGNIVAVTGGSTVAAVANAVKPSNKLKDLTFIAARGGMGVDVQMQANTIASNFAVNSGNEYRTLYLPEHLGEAAYNAMKEEPVVQEMMTLYENTSIVVHGIGSADEMSERRKSTVSERQGLTELGAVGEAFGYYFDEKGKAVQRIRTVGLQLEQVKNCPAVLAIAGGTRKAQAILSYFKNAPSQTIFITDMAAAQQMFKIIQK</sequence>
<evidence type="ECO:0000313" key="9">
    <source>
        <dbReference type="Proteomes" id="UP000254330"/>
    </source>
</evidence>
<evidence type="ECO:0000313" key="10">
    <source>
        <dbReference type="Proteomes" id="UP000294641"/>
    </source>
</evidence>
<gene>
    <name evidence="7" type="primary">cggR</name>
    <name evidence="8" type="ORF">DFR61_1027</name>
    <name evidence="7" type="ORF">NCTC10597_02330</name>
</gene>
<proteinExistence type="inferred from homology"/>
<protein>
    <submittedName>
        <fullName evidence="7">Central glycolytic genes regulator</fullName>
    </submittedName>
</protein>
<organism evidence="7 9">
    <name type="scientific">Kurthia zopfii</name>
    <dbReference type="NCBI Taxonomy" id="1650"/>
    <lineage>
        <taxon>Bacteria</taxon>
        <taxon>Bacillati</taxon>
        <taxon>Bacillota</taxon>
        <taxon>Bacilli</taxon>
        <taxon>Bacillales</taxon>
        <taxon>Caryophanaceae</taxon>
        <taxon>Kurthia</taxon>
    </lineage>
</organism>
<evidence type="ECO:0000256" key="2">
    <source>
        <dbReference type="ARBA" id="ARBA00023015"/>
    </source>
</evidence>
<dbReference type="EMBL" id="UGNP01000001">
    <property type="protein sequence ID" value="STX10582.1"/>
    <property type="molecule type" value="Genomic_DNA"/>
</dbReference>
<evidence type="ECO:0000259" key="6">
    <source>
        <dbReference type="Pfam" id="PF21715"/>
    </source>
</evidence>
<dbReference type="Gene3D" id="1.10.10.10">
    <property type="entry name" value="Winged helix-like DNA-binding domain superfamily/Winged helix DNA-binding domain"/>
    <property type="match status" value="1"/>
</dbReference>
<evidence type="ECO:0000259" key="5">
    <source>
        <dbReference type="Pfam" id="PF04198"/>
    </source>
</evidence>